<keyword evidence="6 7" id="KW-0472">Membrane</keyword>
<evidence type="ECO:0000256" key="4">
    <source>
        <dbReference type="ARBA" id="ARBA00022692"/>
    </source>
</evidence>
<dbReference type="AlphaFoldDB" id="A0A328Y9F9"/>
<reference evidence="9 10" key="1">
    <citation type="submission" date="2018-06" db="EMBL/GenBank/DDBJ databases">
        <title>Genomic Encyclopedia of Archaeal and Bacterial Type Strains, Phase II (KMG-II): from individual species to whole genera.</title>
        <authorList>
            <person name="Goeker M."/>
        </authorList>
    </citation>
    <scope>NUCLEOTIDE SEQUENCE [LARGE SCALE GENOMIC DNA]</scope>
    <source>
        <strain evidence="9 10">DSM 25663</strain>
    </source>
</reference>
<protein>
    <submittedName>
        <fullName evidence="9">Uncharacterized protein DUF421</fullName>
    </submittedName>
</protein>
<name>A0A328Y9F9_9FLAO</name>
<comment type="similarity">
    <text evidence="2">Belongs to the UPF0702 family.</text>
</comment>
<evidence type="ECO:0000256" key="5">
    <source>
        <dbReference type="ARBA" id="ARBA00022989"/>
    </source>
</evidence>
<dbReference type="PANTHER" id="PTHR34582:SF6">
    <property type="entry name" value="UPF0702 TRANSMEMBRANE PROTEIN YCAP"/>
    <property type="match status" value="1"/>
</dbReference>
<feature type="domain" description="YetF C-terminal" evidence="8">
    <location>
        <begin position="82"/>
        <end position="152"/>
    </location>
</feature>
<dbReference type="Gene3D" id="3.30.240.20">
    <property type="entry name" value="bsu07140 like domains"/>
    <property type="match status" value="1"/>
</dbReference>
<evidence type="ECO:0000256" key="7">
    <source>
        <dbReference type="SAM" id="Phobius"/>
    </source>
</evidence>
<comment type="subcellular location">
    <subcellularLocation>
        <location evidence="1">Cell membrane</location>
        <topology evidence="1">Multi-pass membrane protein</topology>
    </subcellularLocation>
</comment>
<dbReference type="GO" id="GO:0005886">
    <property type="term" value="C:plasma membrane"/>
    <property type="evidence" value="ECO:0007669"/>
    <property type="project" value="UniProtKB-SubCell"/>
</dbReference>
<dbReference type="Pfam" id="PF04239">
    <property type="entry name" value="DUF421"/>
    <property type="match status" value="1"/>
</dbReference>
<sequence length="172" mass="19629">MINQYLEIVVRSISVYFFMILALRLFGKKQLSQLNTADVILILLISNSVQNAMVGENTSLTGGIVAALALFVINFSFKKIMQHSKLIKNFIQDKPEILIHNGHLFFRTLTRIGITDDELKEAMREHGVEFYKDVKLAMFEIDGSISIISGNTNLKQTHHKRKIHKTLRNVNT</sequence>
<keyword evidence="4 7" id="KW-0812">Transmembrane</keyword>
<gene>
    <name evidence="9" type="ORF">CLV55_110102</name>
</gene>
<evidence type="ECO:0000313" key="10">
    <source>
        <dbReference type="Proteomes" id="UP000248840"/>
    </source>
</evidence>
<keyword evidence="10" id="KW-1185">Reference proteome</keyword>
<evidence type="ECO:0000256" key="1">
    <source>
        <dbReference type="ARBA" id="ARBA00004651"/>
    </source>
</evidence>
<accession>A0A328Y9F9</accession>
<dbReference type="InterPro" id="IPR023090">
    <property type="entry name" value="UPF0702_alpha/beta_dom_sf"/>
</dbReference>
<organism evidence="9 10">
    <name type="scientific">Flavobacterium aciduliphilum</name>
    <dbReference type="NCBI Taxonomy" id="1101402"/>
    <lineage>
        <taxon>Bacteria</taxon>
        <taxon>Pseudomonadati</taxon>
        <taxon>Bacteroidota</taxon>
        <taxon>Flavobacteriia</taxon>
        <taxon>Flavobacteriales</taxon>
        <taxon>Flavobacteriaceae</taxon>
        <taxon>Flavobacterium</taxon>
    </lineage>
</organism>
<feature type="transmembrane region" description="Helical" evidence="7">
    <location>
        <begin position="59"/>
        <end position="77"/>
    </location>
</feature>
<dbReference type="RefSeq" id="WP_170122256.1">
    <property type="nucleotide sequence ID" value="NZ_QLSZ01000010.1"/>
</dbReference>
<evidence type="ECO:0000256" key="6">
    <source>
        <dbReference type="ARBA" id="ARBA00023136"/>
    </source>
</evidence>
<comment type="caution">
    <text evidence="9">The sequence shown here is derived from an EMBL/GenBank/DDBJ whole genome shotgun (WGS) entry which is preliminary data.</text>
</comment>
<keyword evidence="5 7" id="KW-1133">Transmembrane helix</keyword>
<evidence type="ECO:0000313" key="9">
    <source>
        <dbReference type="EMBL" id="RAR70701.1"/>
    </source>
</evidence>
<feature type="transmembrane region" description="Helical" evidence="7">
    <location>
        <begin position="6"/>
        <end position="27"/>
    </location>
</feature>
<evidence type="ECO:0000256" key="2">
    <source>
        <dbReference type="ARBA" id="ARBA00006448"/>
    </source>
</evidence>
<keyword evidence="3" id="KW-1003">Cell membrane</keyword>
<evidence type="ECO:0000259" key="8">
    <source>
        <dbReference type="Pfam" id="PF04239"/>
    </source>
</evidence>
<proteinExistence type="inferred from homology"/>
<dbReference type="PANTHER" id="PTHR34582">
    <property type="entry name" value="UPF0702 TRANSMEMBRANE PROTEIN YCAP"/>
    <property type="match status" value="1"/>
</dbReference>
<dbReference type="InterPro" id="IPR007353">
    <property type="entry name" value="DUF421"/>
</dbReference>
<dbReference type="EMBL" id="QLSZ01000010">
    <property type="protein sequence ID" value="RAR70701.1"/>
    <property type="molecule type" value="Genomic_DNA"/>
</dbReference>
<dbReference type="Proteomes" id="UP000248840">
    <property type="component" value="Unassembled WGS sequence"/>
</dbReference>
<evidence type="ECO:0000256" key="3">
    <source>
        <dbReference type="ARBA" id="ARBA00022475"/>
    </source>
</evidence>